<name>A0ACC1HKN5_9FUNG</name>
<feature type="non-terminal residue" evidence="1">
    <location>
        <position position="211"/>
    </location>
</feature>
<sequence length="211" mass="23208">MDIDGEIMVIHKYIRDHYRPRFSELETLVPDPYDFARTVKTIGNETDITKVDLDSILKPATKMVVTVTSSTTAGRPLPEDELYRVFTACDLLLELVEAKAKIVTYIESRMLFIAPNLSAIIGSATAAKLMVAAGGLVSLSKVPACNIQVVGKSHETATGLSGITAKRHVGYIYYSDVVQDLPEDFRVKMMRMVSAKCALASRIDAQHESPD</sequence>
<proteinExistence type="predicted"/>
<keyword evidence="2" id="KW-1185">Reference proteome</keyword>
<dbReference type="Proteomes" id="UP001145114">
    <property type="component" value="Unassembled WGS sequence"/>
</dbReference>
<organism evidence="1 2">
    <name type="scientific">Spiromyces aspiralis</name>
    <dbReference type="NCBI Taxonomy" id="68401"/>
    <lineage>
        <taxon>Eukaryota</taxon>
        <taxon>Fungi</taxon>
        <taxon>Fungi incertae sedis</taxon>
        <taxon>Zoopagomycota</taxon>
        <taxon>Kickxellomycotina</taxon>
        <taxon>Kickxellomycetes</taxon>
        <taxon>Kickxellales</taxon>
        <taxon>Kickxellaceae</taxon>
        <taxon>Spiromyces</taxon>
    </lineage>
</organism>
<reference evidence="1" key="1">
    <citation type="submission" date="2022-06" db="EMBL/GenBank/DDBJ databases">
        <title>Phylogenomic reconstructions and comparative analyses of Kickxellomycotina fungi.</title>
        <authorList>
            <person name="Reynolds N.K."/>
            <person name="Stajich J.E."/>
            <person name="Barry K."/>
            <person name="Grigoriev I.V."/>
            <person name="Crous P."/>
            <person name="Smith M.E."/>
        </authorList>
    </citation>
    <scope>NUCLEOTIDE SEQUENCE</scope>
    <source>
        <strain evidence="1">RSA 2271</strain>
    </source>
</reference>
<evidence type="ECO:0000313" key="1">
    <source>
        <dbReference type="EMBL" id="KAJ1677017.1"/>
    </source>
</evidence>
<accession>A0ACC1HKN5</accession>
<protein>
    <submittedName>
        <fullName evidence="1">U4/U6-U5 snRNP complex subunit prp31</fullName>
    </submittedName>
</protein>
<evidence type="ECO:0000313" key="2">
    <source>
        <dbReference type="Proteomes" id="UP001145114"/>
    </source>
</evidence>
<dbReference type="EMBL" id="JAMZIH010003138">
    <property type="protein sequence ID" value="KAJ1677017.1"/>
    <property type="molecule type" value="Genomic_DNA"/>
</dbReference>
<comment type="caution">
    <text evidence="1">The sequence shown here is derived from an EMBL/GenBank/DDBJ whole genome shotgun (WGS) entry which is preliminary data.</text>
</comment>
<gene>
    <name evidence="1" type="primary">PRP31_2</name>
    <name evidence="1" type="ORF">EV182_007047</name>
</gene>